<evidence type="ECO:0000256" key="1">
    <source>
        <dbReference type="SAM" id="Coils"/>
    </source>
</evidence>
<feature type="compositionally biased region" description="Acidic residues" evidence="2">
    <location>
        <begin position="502"/>
        <end position="519"/>
    </location>
</feature>
<feature type="compositionally biased region" description="Polar residues" evidence="2">
    <location>
        <begin position="133"/>
        <end position="144"/>
    </location>
</feature>
<feature type="compositionally biased region" description="Polar residues" evidence="2">
    <location>
        <begin position="324"/>
        <end position="333"/>
    </location>
</feature>
<gene>
    <name evidence="4" type="ORF">KC19_4G161000</name>
</gene>
<feature type="region of interest" description="Disordered" evidence="2">
    <location>
        <begin position="469"/>
        <end position="527"/>
    </location>
</feature>
<feature type="coiled-coil region" evidence="1">
    <location>
        <begin position="858"/>
        <end position="896"/>
    </location>
</feature>
<dbReference type="InterPro" id="IPR044287">
    <property type="entry name" value="SGS3"/>
</dbReference>
<feature type="compositionally biased region" description="Polar residues" evidence="2">
    <location>
        <begin position="291"/>
        <end position="302"/>
    </location>
</feature>
<feature type="compositionally biased region" description="Basic and acidic residues" evidence="2">
    <location>
        <begin position="352"/>
        <end position="361"/>
    </location>
</feature>
<accession>A0A8T0I931</accession>
<feature type="compositionally biased region" description="Polar residues" evidence="2">
    <location>
        <begin position="382"/>
        <end position="391"/>
    </location>
</feature>
<feature type="region of interest" description="Disordered" evidence="2">
    <location>
        <begin position="169"/>
        <end position="248"/>
    </location>
</feature>
<feature type="region of interest" description="Disordered" evidence="2">
    <location>
        <begin position="98"/>
        <end position="144"/>
    </location>
</feature>
<feature type="coiled-coil region" evidence="1">
    <location>
        <begin position="926"/>
        <end position="972"/>
    </location>
</feature>
<keyword evidence="5" id="KW-1185">Reference proteome</keyword>
<feature type="compositionally biased region" description="Polar residues" evidence="2">
    <location>
        <begin position="341"/>
        <end position="351"/>
    </location>
</feature>
<dbReference type="PANTHER" id="PTHR46602">
    <property type="entry name" value="PROTEIN SUPPRESSOR OF GENE SILENCING 3"/>
    <property type="match status" value="1"/>
</dbReference>
<evidence type="ECO:0000259" key="3">
    <source>
        <dbReference type="Pfam" id="PF03468"/>
    </source>
</evidence>
<dbReference type="PANTHER" id="PTHR46602:SF1">
    <property type="entry name" value="PROTEIN SUPPRESSOR OF GENE SILENCING 3"/>
    <property type="match status" value="1"/>
</dbReference>
<evidence type="ECO:0000256" key="2">
    <source>
        <dbReference type="SAM" id="MobiDB-lite"/>
    </source>
</evidence>
<feature type="domain" description="XS" evidence="3">
    <location>
        <begin position="634"/>
        <end position="750"/>
    </location>
</feature>
<evidence type="ECO:0000313" key="5">
    <source>
        <dbReference type="Proteomes" id="UP000822688"/>
    </source>
</evidence>
<sequence length="992" mass="111514">MGNVNTAEKVAENFQGTIMNSCVEKVPDNGWKNVIIKGLKVASSWGRAVSEDHDPSTLPGQLKTFALDVGKIQTRTSPRRTHELKVSSNVEAVSKKVPAKKDNARQAVKSRATGPVGGTRPIQEGGAVDGSPPRTTSSLSKGTKLLQSKASDVTNTFLKIRSGSEFISPAKQRVPGDSTQGSVYGVDKQPSISTCGRDSPMESERQAPGIGKTRREDDQSVKMDGVASSSGWDMDTGPPCTDAWDEGWDPHAFTEGKWVPLPDRKLAKVAGSVDPLGQMGVTGSRLFPSAGSPQSGRAQSEYTNDDGWETVPKRKKKGFLGNKNPPTLQTGKVRSNRAMLQDSSGTTTSRSRAVEDFELMGKRLGGGNKLPGSHEEFGNRSKGYSISRESYKGNSSASYVDMLRGKGSLSVSPGRQRHFPTLSDSVYSIKNPERVPLRDIEGTSRVGTSKTEINADNMNMAFQNLIQEQSEERVETKGGSFSDDGEHEVVSSESDSQFYDVDNGEDSDEYQTDDEDDCKSDESEKSHDTKKKANWCRSFFQDLDFLSYEEIQDTDRQWHCPVCQGGVGAIDWYRGLGPLVTHAKTVRKRRVKHHLAFAVLLEEEIHLRGVQANSGTRFFGKWKGLQSENEDANQLILWPPMVVIQNTMLDFDDDSKWIGMGNQELIAYFKSYNPMKARHAYGPKGHRGMSLLLFEHSPAGYHDALRLGKHFTGARRSRTNWDDPGKQIFEPGGAGTRILYGYMANKSDIEDFNRHCKGRNIIKYKLKPLEEVVLEPLRLMDDQNMKMIELQTTVEKQRGISEIAAGYQGTLQDTIFVISRNLHHREQELKVLQQRAEEQLITNKQQLNDLEDFYRLERFQLGEEILRKENEIQKMREDYEESHRQLCQKLRTEQSEIPNQVGLSNGEQEHQQALMENAISKEAEFVEVSLNNAQEYETEHMKLQEKHHQLRLQFQRQQYEAAIALEKQLKAEMESLMTTYQDKWLPRDLLSE</sequence>
<dbReference type="AlphaFoldDB" id="A0A8T0I931"/>
<dbReference type="EMBL" id="CM026424">
    <property type="protein sequence ID" value="KAG0580260.1"/>
    <property type="molecule type" value="Genomic_DNA"/>
</dbReference>
<proteinExistence type="predicted"/>
<keyword evidence="1" id="KW-0175">Coiled coil</keyword>
<reference evidence="4" key="1">
    <citation type="submission" date="2020-06" db="EMBL/GenBank/DDBJ databases">
        <title>WGS assembly of Ceratodon purpureus strain R40.</title>
        <authorList>
            <person name="Carey S.B."/>
            <person name="Jenkins J."/>
            <person name="Shu S."/>
            <person name="Lovell J.T."/>
            <person name="Sreedasyam A."/>
            <person name="Maumus F."/>
            <person name="Tiley G.P."/>
            <person name="Fernandez-Pozo N."/>
            <person name="Barry K."/>
            <person name="Chen C."/>
            <person name="Wang M."/>
            <person name="Lipzen A."/>
            <person name="Daum C."/>
            <person name="Saski C.A."/>
            <person name="Payton A.C."/>
            <person name="Mcbreen J.C."/>
            <person name="Conrad R.E."/>
            <person name="Kollar L.M."/>
            <person name="Olsson S."/>
            <person name="Huttunen S."/>
            <person name="Landis J.B."/>
            <person name="Wickett N.J."/>
            <person name="Johnson M.G."/>
            <person name="Rensing S.A."/>
            <person name="Grimwood J."/>
            <person name="Schmutz J."/>
            <person name="Mcdaniel S.F."/>
        </authorList>
    </citation>
    <scope>NUCLEOTIDE SEQUENCE</scope>
    <source>
        <strain evidence="4">R40</strain>
    </source>
</reference>
<feature type="region of interest" description="Disordered" evidence="2">
    <location>
        <begin position="274"/>
        <end position="391"/>
    </location>
</feature>
<organism evidence="4 5">
    <name type="scientific">Ceratodon purpureus</name>
    <name type="common">Fire moss</name>
    <name type="synonym">Dicranum purpureum</name>
    <dbReference type="NCBI Taxonomy" id="3225"/>
    <lineage>
        <taxon>Eukaryota</taxon>
        <taxon>Viridiplantae</taxon>
        <taxon>Streptophyta</taxon>
        <taxon>Embryophyta</taxon>
        <taxon>Bryophyta</taxon>
        <taxon>Bryophytina</taxon>
        <taxon>Bryopsida</taxon>
        <taxon>Dicranidae</taxon>
        <taxon>Pseudoditrichales</taxon>
        <taxon>Ditrichaceae</taxon>
        <taxon>Ceratodon</taxon>
    </lineage>
</organism>
<dbReference type="InterPro" id="IPR005380">
    <property type="entry name" value="XS_domain"/>
</dbReference>
<dbReference type="GO" id="GO:0031047">
    <property type="term" value="P:regulatory ncRNA-mediated gene silencing"/>
    <property type="evidence" value="ECO:0007669"/>
    <property type="project" value="InterPro"/>
</dbReference>
<name>A0A8T0I931_CERPU</name>
<dbReference type="Pfam" id="PF03468">
    <property type="entry name" value="XS"/>
    <property type="match status" value="1"/>
</dbReference>
<dbReference type="InterPro" id="IPR038588">
    <property type="entry name" value="XS_domain_sf"/>
</dbReference>
<evidence type="ECO:0000313" key="4">
    <source>
        <dbReference type="EMBL" id="KAG0580260.1"/>
    </source>
</evidence>
<protein>
    <recommendedName>
        <fullName evidence="3">XS domain-containing protein</fullName>
    </recommendedName>
</protein>
<dbReference type="Gene3D" id="3.30.70.2890">
    <property type="entry name" value="XS domain"/>
    <property type="match status" value="1"/>
</dbReference>
<dbReference type="GO" id="GO:0051607">
    <property type="term" value="P:defense response to virus"/>
    <property type="evidence" value="ECO:0007669"/>
    <property type="project" value="InterPro"/>
</dbReference>
<dbReference type="Proteomes" id="UP000822688">
    <property type="component" value="Chromosome 4"/>
</dbReference>
<comment type="caution">
    <text evidence="4">The sequence shown here is derived from an EMBL/GenBank/DDBJ whole genome shotgun (WGS) entry which is preliminary data.</text>
</comment>